<dbReference type="InterPro" id="IPR011010">
    <property type="entry name" value="DNA_brk_join_enz"/>
</dbReference>
<name>A0ABQ9JK04_9CUCU</name>
<protein>
    <recommendedName>
        <fullName evidence="2">Tyr recombinase domain-containing protein</fullName>
    </recommendedName>
</protein>
<keyword evidence="4" id="KW-1185">Reference proteome</keyword>
<dbReference type="EMBL" id="JAPWTJ010000492">
    <property type="protein sequence ID" value="KAJ8977934.1"/>
    <property type="molecule type" value="Genomic_DNA"/>
</dbReference>
<sequence>MDPSCCSYYGTGFIVSDSSSDGPEIRFVREPNSKDLKSVGYPPKKPRILTKEEFERFLQEARDNRFLIEKVILIIIVVCGALRKDALLKITIDDIEDKESIIILRIPYSKTHTPRCFVCLSSTKCSKCAKRNSNCPNLPHPETYTGHYFRHSSTTLLAHAGADISTIKRHGVTF</sequence>
<keyword evidence="1" id="KW-0233">DNA recombination</keyword>
<evidence type="ECO:0000313" key="3">
    <source>
        <dbReference type="EMBL" id="KAJ8977934.1"/>
    </source>
</evidence>
<evidence type="ECO:0000259" key="2">
    <source>
        <dbReference type="PROSITE" id="PS51898"/>
    </source>
</evidence>
<reference evidence="3" key="1">
    <citation type="journal article" date="2023" name="Insect Mol. Biol.">
        <title>Genome sequencing provides insights into the evolution of gene families encoding plant cell wall-degrading enzymes in longhorned beetles.</title>
        <authorList>
            <person name="Shin N.R."/>
            <person name="Okamura Y."/>
            <person name="Kirsch R."/>
            <person name="Pauchet Y."/>
        </authorList>
    </citation>
    <scope>NUCLEOTIDE SEQUENCE</scope>
    <source>
        <strain evidence="3">MMC_N1</strain>
    </source>
</reference>
<evidence type="ECO:0000313" key="4">
    <source>
        <dbReference type="Proteomes" id="UP001162164"/>
    </source>
</evidence>
<feature type="domain" description="Tyr recombinase" evidence="2">
    <location>
        <begin position="44"/>
        <end position="174"/>
    </location>
</feature>
<dbReference type="InterPro" id="IPR013762">
    <property type="entry name" value="Integrase-like_cat_sf"/>
</dbReference>
<dbReference type="SUPFAM" id="SSF56349">
    <property type="entry name" value="DNA breaking-rejoining enzymes"/>
    <property type="match status" value="1"/>
</dbReference>
<dbReference type="Gene3D" id="1.10.443.10">
    <property type="entry name" value="Intergrase catalytic core"/>
    <property type="match status" value="2"/>
</dbReference>
<comment type="caution">
    <text evidence="3">The sequence shown here is derived from an EMBL/GenBank/DDBJ whole genome shotgun (WGS) entry which is preliminary data.</text>
</comment>
<organism evidence="3 4">
    <name type="scientific">Molorchus minor</name>
    <dbReference type="NCBI Taxonomy" id="1323400"/>
    <lineage>
        <taxon>Eukaryota</taxon>
        <taxon>Metazoa</taxon>
        <taxon>Ecdysozoa</taxon>
        <taxon>Arthropoda</taxon>
        <taxon>Hexapoda</taxon>
        <taxon>Insecta</taxon>
        <taxon>Pterygota</taxon>
        <taxon>Neoptera</taxon>
        <taxon>Endopterygota</taxon>
        <taxon>Coleoptera</taxon>
        <taxon>Polyphaga</taxon>
        <taxon>Cucujiformia</taxon>
        <taxon>Chrysomeloidea</taxon>
        <taxon>Cerambycidae</taxon>
        <taxon>Lamiinae</taxon>
        <taxon>Monochamini</taxon>
        <taxon>Molorchus</taxon>
    </lineage>
</organism>
<dbReference type="InterPro" id="IPR002104">
    <property type="entry name" value="Integrase_catalytic"/>
</dbReference>
<accession>A0ABQ9JK04</accession>
<dbReference type="PROSITE" id="PS51898">
    <property type="entry name" value="TYR_RECOMBINASE"/>
    <property type="match status" value="1"/>
</dbReference>
<gene>
    <name evidence="3" type="ORF">NQ317_002908</name>
</gene>
<evidence type="ECO:0000256" key="1">
    <source>
        <dbReference type="ARBA" id="ARBA00023172"/>
    </source>
</evidence>
<dbReference type="Proteomes" id="UP001162164">
    <property type="component" value="Unassembled WGS sequence"/>
</dbReference>
<proteinExistence type="predicted"/>